<dbReference type="SUPFAM" id="SSF52799">
    <property type="entry name" value="(Phosphotyrosine protein) phosphatases II"/>
    <property type="match status" value="1"/>
</dbReference>
<feature type="domain" description="Dual specificity/tyrosine protein phosphatase N-terminal" evidence="1">
    <location>
        <begin position="70"/>
        <end position="193"/>
    </location>
</feature>
<keyword evidence="3" id="KW-1185">Reference proteome</keyword>
<gene>
    <name evidence="2" type="ORF">PSACC_02464</name>
</gene>
<reference evidence="2 3" key="1">
    <citation type="submission" date="2016-10" db="EMBL/GenBank/DDBJ databases">
        <title>The genome of Paramicrosporidium saccamoebae is the missing link in understanding Cryptomycota and Microsporidia evolution.</title>
        <authorList>
            <person name="Quandt C.A."/>
            <person name="Beaudet D."/>
            <person name="Corsaro D."/>
            <person name="Michel R."/>
            <person name="Corradi N."/>
            <person name="James T."/>
        </authorList>
    </citation>
    <scope>NUCLEOTIDE SEQUENCE [LARGE SCALE GENOMIC DNA]</scope>
    <source>
        <strain evidence="2 3">KSL3</strain>
    </source>
</reference>
<dbReference type="Pfam" id="PF14671">
    <property type="entry name" value="DSPn"/>
    <property type="match status" value="1"/>
</dbReference>
<dbReference type="STRING" id="1246581.A0A2H9TIZ7"/>
<dbReference type="EMBL" id="MTSL01000164">
    <property type="protein sequence ID" value="PJF17723.1"/>
    <property type="molecule type" value="Genomic_DNA"/>
</dbReference>
<dbReference type="InterPro" id="IPR029260">
    <property type="entry name" value="DSPn"/>
</dbReference>
<dbReference type="AlphaFoldDB" id="A0A2H9TIZ7"/>
<evidence type="ECO:0000313" key="2">
    <source>
        <dbReference type="EMBL" id="PJF17723.1"/>
    </source>
</evidence>
<dbReference type="Proteomes" id="UP000240830">
    <property type="component" value="Unassembled WGS sequence"/>
</dbReference>
<proteinExistence type="predicted"/>
<accession>A0A2H9TIZ7</accession>
<sequence length="212" mass="24033">MFGLSASAGTVSLIRRNTRLTRTSGAKVIKRVSLRKSPRRIAKNMPSAIIEQVQFTIVQVRIAKGPSRFPRDDKFHKYFTAENWFNYPDLALYYGPSNVTHIIQFIEMVQAQKAQTPEKSVCLVVKADSDQALNAVLLCSAYLMLVDNVHPKEAVLKVNPILRQITKTFYKTEGEELTDDLHISVLDCLQGLKVFMNLNLVDLDTIDVEEYN</sequence>
<evidence type="ECO:0000313" key="3">
    <source>
        <dbReference type="Proteomes" id="UP000240830"/>
    </source>
</evidence>
<dbReference type="Gene3D" id="3.90.190.10">
    <property type="entry name" value="Protein tyrosine phosphatase superfamily"/>
    <property type="match status" value="1"/>
</dbReference>
<evidence type="ECO:0000259" key="1">
    <source>
        <dbReference type="Pfam" id="PF14671"/>
    </source>
</evidence>
<name>A0A2H9TIZ7_9FUNG</name>
<dbReference type="OrthoDB" id="5632at2759"/>
<comment type="caution">
    <text evidence="2">The sequence shown here is derived from an EMBL/GenBank/DDBJ whole genome shotgun (WGS) entry which is preliminary data.</text>
</comment>
<dbReference type="InterPro" id="IPR029021">
    <property type="entry name" value="Prot-tyrosine_phosphatase-like"/>
</dbReference>
<protein>
    <recommendedName>
        <fullName evidence="1">Dual specificity/tyrosine protein phosphatase N-terminal domain-containing protein</fullName>
    </recommendedName>
</protein>
<organism evidence="2 3">
    <name type="scientific">Paramicrosporidium saccamoebae</name>
    <dbReference type="NCBI Taxonomy" id="1246581"/>
    <lineage>
        <taxon>Eukaryota</taxon>
        <taxon>Fungi</taxon>
        <taxon>Fungi incertae sedis</taxon>
        <taxon>Cryptomycota</taxon>
        <taxon>Cryptomycota incertae sedis</taxon>
        <taxon>Paramicrosporidium</taxon>
    </lineage>
</organism>